<dbReference type="GO" id="GO:0016757">
    <property type="term" value="F:glycosyltransferase activity"/>
    <property type="evidence" value="ECO:0007669"/>
    <property type="project" value="UniProtKB-KW"/>
</dbReference>
<keyword evidence="1" id="KW-0328">Glycosyltransferase</keyword>
<dbReference type="Gene3D" id="3.90.550.10">
    <property type="entry name" value="Spore Coat Polysaccharide Biosynthesis Protein SpsA, Chain A"/>
    <property type="match status" value="1"/>
</dbReference>
<keyword evidence="2" id="KW-0808">Transferase</keyword>
<evidence type="ECO:0000256" key="3">
    <source>
        <dbReference type="ARBA" id="ARBA00022723"/>
    </source>
</evidence>
<keyword evidence="3" id="KW-0479">Metal-binding</keyword>
<dbReference type="InterPro" id="IPR029044">
    <property type="entry name" value="Nucleotide-diphossugar_trans"/>
</dbReference>
<keyword evidence="6" id="KW-1185">Reference proteome</keyword>
<dbReference type="Proteomes" id="UP000195141">
    <property type="component" value="Chromosome"/>
</dbReference>
<dbReference type="AlphaFoldDB" id="A0A242K8C3"/>
<evidence type="ECO:0000313" key="5">
    <source>
        <dbReference type="EMBL" id="WYJ90926.1"/>
    </source>
</evidence>
<dbReference type="EMBL" id="NGMM01000002">
    <property type="protein sequence ID" value="OTP17317.1"/>
    <property type="molecule type" value="Genomic_DNA"/>
</dbReference>
<dbReference type="CDD" id="cd04194">
    <property type="entry name" value="GT8_A4GalT_like"/>
    <property type="match status" value="1"/>
</dbReference>
<reference evidence="5" key="2">
    <citation type="submission" date="2017-05" db="EMBL/GenBank/DDBJ databases">
        <authorList>
            <consortium name="The Broad Institute Genomics Platform"/>
            <consortium name="The Broad Institute Genomic Center for Infectious Diseases"/>
            <person name="Earl A."/>
            <person name="Manson A."/>
            <person name="Schwartman J."/>
            <person name="Gilmore M."/>
            <person name="Abouelleil A."/>
            <person name="Cao P."/>
            <person name="Chapman S."/>
            <person name="Cusick C."/>
            <person name="Shea T."/>
            <person name="Young S."/>
            <person name="Neafsey D."/>
            <person name="Nusbaum C."/>
            <person name="Birren B."/>
        </authorList>
    </citation>
    <scope>NUCLEOTIDE SEQUENCE</scope>
    <source>
        <strain evidence="5">9E7_DIV0242</strain>
    </source>
</reference>
<dbReference type="EMBL" id="CP147247">
    <property type="protein sequence ID" value="WYJ90926.1"/>
    <property type="molecule type" value="Genomic_DNA"/>
</dbReference>
<dbReference type="InterPro" id="IPR050748">
    <property type="entry name" value="Glycosyltrans_8_dom-fam"/>
</dbReference>
<organism evidence="4">
    <name type="scientific">Candidatus Enterococcus clewellii</name>
    <dbReference type="NCBI Taxonomy" id="1834193"/>
    <lineage>
        <taxon>Bacteria</taxon>
        <taxon>Bacillati</taxon>
        <taxon>Bacillota</taxon>
        <taxon>Bacilli</taxon>
        <taxon>Lactobacillales</taxon>
        <taxon>Enterococcaceae</taxon>
        <taxon>Enterococcus</taxon>
    </lineage>
</organism>
<dbReference type="InterPro" id="IPR002495">
    <property type="entry name" value="Glyco_trans_8"/>
</dbReference>
<dbReference type="Pfam" id="PF01501">
    <property type="entry name" value="Glyco_transf_8"/>
    <property type="match status" value="1"/>
</dbReference>
<evidence type="ECO:0000256" key="2">
    <source>
        <dbReference type="ARBA" id="ARBA00022679"/>
    </source>
</evidence>
<evidence type="ECO:0008006" key="7">
    <source>
        <dbReference type="Google" id="ProtNLM"/>
    </source>
</evidence>
<evidence type="ECO:0000256" key="1">
    <source>
        <dbReference type="ARBA" id="ARBA00022676"/>
    </source>
</evidence>
<dbReference type="PANTHER" id="PTHR13778:SF47">
    <property type="entry name" value="LIPOPOLYSACCHARIDE 1,3-GALACTOSYLTRANSFERASE"/>
    <property type="match status" value="1"/>
</dbReference>
<reference evidence="5" key="3">
    <citation type="submission" date="2024-03" db="EMBL/GenBank/DDBJ databases">
        <title>The Genome Sequence of Enterococcus sp. DIV0242b.</title>
        <authorList>
            <consortium name="The Broad Institute Genomics Platform"/>
            <consortium name="The Broad Institute Microbial Omics Core"/>
            <consortium name="The Broad Institute Genomic Center for Infectious Diseases"/>
            <person name="Earl A."/>
            <person name="Manson A."/>
            <person name="Gilmore M."/>
            <person name="Schwartman J."/>
            <person name="Shea T."/>
            <person name="Abouelleil A."/>
            <person name="Cao P."/>
            <person name="Chapman S."/>
            <person name="Cusick C."/>
            <person name="Young S."/>
            <person name="Neafsey D."/>
            <person name="Nusbaum C."/>
            <person name="Birren B."/>
        </authorList>
    </citation>
    <scope>NUCLEOTIDE SEQUENCE</scope>
    <source>
        <strain evidence="5">9E7_DIV0242</strain>
    </source>
</reference>
<dbReference type="OrthoDB" id="5672604at2"/>
<name>A0A242K8C3_9ENTE</name>
<sequence>MQMEKIPVVSASDEHYAPFLCVMITSILENTSPNTEIDFYILDDQISRKSKNYLRQTVNIHSNQATIEFIPVNSQLYEDFLVSDHITTTAYFRISLPSLLKEYSYKKILYIDADTLVLDDIRELYDSPLHNKVIGAVIDPGQTKALDRLGIHSTDYYFNSGVMVVDLEKWREQNITEKTLNFLTEHGDRILYHDQDALNAVLYEQWAPLHPKWNMQTSLIFERHPAPTNEYEQLYKDGIAAPSIIHFTGHDKPWNTLKGHPYQQLYMEKLAETIFKKTREEVASNE</sequence>
<evidence type="ECO:0000313" key="4">
    <source>
        <dbReference type="EMBL" id="OTP17317.1"/>
    </source>
</evidence>
<reference evidence="4" key="1">
    <citation type="submission" date="2017-05" db="EMBL/GenBank/DDBJ databases">
        <title>The Genome Sequence of Enterococcus sp. 9E7_DIV0242.</title>
        <authorList>
            <consortium name="The Broad Institute Genomics Platform"/>
            <consortium name="The Broad Institute Genomic Center for Infectious Diseases"/>
            <person name="Earl A."/>
            <person name="Manson A."/>
            <person name="Schwartman J."/>
            <person name="Gilmore M."/>
            <person name="Abouelleil A."/>
            <person name="Cao P."/>
            <person name="Chapman S."/>
            <person name="Cusick C."/>
            <person name="Shea T."/>
            <person name="Young S."/>
            <person name="Neafsey D."/>
            <person name="Nusbaum C."/>
            <person name="Birren B."/>
        </authorList>
    </citation>
    <scope>NUCLEOTIDE SEQUENCE [LARGE SCALE GENOMIC DNA]</scope>
    <source>
        <strain evidence="4">9E7_DIV0242</strain>
    </source>
</reference>
<proteinExistence type="predicted"/>
<protein>
    <recommendedName>
        <fullName evidence="7">8 glycosyltransferase</fullName>
    </recommendedName>
</protein>
<gene>
    <name evidence="4" type="ORF">A5888_001455</name>
    <name evidence="5" type="ORF">A5888_002694</name>
</gene>
<evidence type="ECO:0000313" key="6">
    <source>
        <dbReference type="Proteomes" id="UP000195141"/>
    </source>
</evidence>
<dbReference type="SUPFAM" id="SSF53448">
    <property type="entry name" value="Nucleotide-diphospho-sugar transferases"/>
    <property type="match status" value="1"/>
</dbReference>
<dbReference type="PANTHER" id="PTHR13778">
    <property type="entry name" value="GLYCOSYLTRANSFERASE 8 DOMAIN-CONTAINING PROTEIN"/>
    <property type="match status" value="1"/>
</dbReference>
<accession>A0A242K8C3</accession>
<dbReference type="GO" id="GO:0046872">
    <property type="term" value="F:metal ion binding"/>
    <property type="evidence" value="ECO:0007669"/>
    <property type="project" value="UniProtKB-KW"/>
</dbReference>